<name>A0A498IBC4_MALDO</name>
<comment type="caution">
    <text evidence="1">The sequence shown here is derived from an EMBL/GenBank/DDBJ whole genome shotgun (WGS) entry which is preliminary data.</text>
</comment>
<dbReference type="AlphaFoldDB" id="A0A498IBC4"/>
<proteinExistence type="predicted"/>
<gene>
    <name evidence="1" type="ORF">DVH24_040581</name>
</gene>
<reference evidence="1 2" key="1">
    <citation type="submission" date="2018-10" db="EMBL/GenBank/DDBJ databases">
        <title>A high-quality apple genome assembly.</title>
        <authorList>
            <person name="Hu J."/>
        </authorList>
    </citation>
    <scope>NUCLEOTIDE SEQUENCE [LARGE SCALE GENOMIC DNA]</scope>
    <source>
        <strain evidence="2">cv. HFTH1</strain>
        <tissue evidence="1">Young leaf</tissue>
    </source>
</reference>
<evidence type="ECO:0000313" key="2">
    <source>
        <dbReference type="Proteomes" id="UP000290289"/>
    </source>
</evidence>
<dbReference type="STRING" id="3750.A0A498IBC4"/>
<protein>
    <submittedName>
        <fullName evidence="1">Uncharacterized protein</fullName>
    </submittedName>
</protein>
<dbReference type="Proteomes" id="UP000290289">
    <property type="component" value="Chromosome 13"/>
</dbReference>
<sequence length="90" mass="9839">MDTLGPISERTGAAIPTRGQYLFPNSHKARFQDQETCASSTCLFGPLLNSLSRELKQNSKHILDDITSQALASTPGGAQLEIHQVMQVRN</sequence>
<keyword evidence="2" id="KW-1185">Reference proteome</keyword>
<dbReference type="EMBL" id="RDQH01000339">
    <property type="protein sequence ID" value="RXH79434.1"/>
    <property type="molecule type" value="Genomic_DNA"/>
</dbReference>
<organism evidence="1 2">
    <name type="scientific">Malus domestica</name>
    <name type="common">Apple</name>
    <name type="synonym">Pyrus malus</name>
    <dbReference type="NCBI Taxonomy" id="3750"/>
    <lineage>
        <taxon>Eukaryota</taxon>
        <taxon>Viridiplantae</taxon>
        <taxon>Streptophyta</taxon>
        <taxon>Embryophyta</taxon>
        <taxon>Tracheophyta</taxon>
        <taxon>Spermatophyta</taxon>
        <taxon>Magnoliopsida</taxon>
        <taxon>eudicotyledons</taxon>
        <taxon>Gunneridae</taxon>
        <taxon>Pentapetalae</taxon>
        <taxon>rosids</taxon>
        <taxon>fabids</taxon>
        <taxon>Rosales</taxon>
        <taxon>Rosaceae</taxon>
        <taxon>Amygdaloideae</taxon>
        <taxon>Maleae</taxon>
        <taxon>Malus</taxon>
    </lineage>
</organism>
<evidence type="ECO:0000313" key="1">
    <source>
        <dbReference type="EMBL" id="RXH79434.1"/>
    </source>
</evidence>
<accession>A0A498IBC4</accession>